<accession>X8CFP9</accession>
<protein>
    <submittedName>
        <fullName evidence="2">Uncharacterized protein</fullName>
    </submittedName>
</protein>
<name>X8CFP9_MYCXE</name>
<evidence type="ECO:0000256" key="1">
    <source>
        <dbReference type="SAM" id="MobiDB-lite"/>
    </source>
</evidence>
<reference evidence="2" key="1">
    <citation type="submission" date="2014-01" db="EMBL/GenBank/DDBJ databases">
        <authorList>
            <person name="Brown-Elliot B."/>
            <person name="Wallace R."/>
            <person name="Lenaerts A."/>
            <person name="Ordway D."/>
            <person name="DeGroote M.A."/>
            <person name="Parker T."/>
            <person name="Sizemore C."/>
            <person name="Tallon L.J."/>
            <person name="Sadzewicz L.K."/>
            <person name="Sengamalay N."/>
            <person name="Fraser C.M."/>
            <person name="Hine E."/>
            <person name="Shefchek K.A."/>
            <person name="Das S.P."/>
            <person name="Tettelin H."/>
        </authorList>
    </citation>
    <scope>NUCLEOTIDE SEQUENCE [LARGE SCALE GENOMIC DNA]</scope>
    <source>
        <strain evidence="2">4042</strain>
    </source>
</reference>
<gene>
    <name evidence="2" type="ORF">I553_1565</name>
</gene>
<dbReference type="EMBL" id="JAOB01000032">
    <property type="protein sequence ID" value="EUA54641.1"/>
    <property type="molecule type" value="Genomic_DNA"/>
</dbReference>
<proteinExistence type="predicted"/>
<dbReference type="AlphaFoldDB" id="X8CFP9"/>
<comment type="caution">
    <text evidence="2">The sequence shown here is derived from an EMBL/GenBank/DDBJ whole genome shotgun (WGS) entry which is preliminary data.</text>
</comment>
<evidence type="ECO:0000313" key="2">
    <source>
        <dbReference type="EMBL" id="EUA54641.1"/>
    </source>
</evidence>
<sequence length="107" mass="11781">MWEFPTRATPPTGRNIRDPTHAPPSFWLDDQFRAWRLVAASGDHDGILFDSIVAEAVAAGRVEELLAALARNMFIRLRLEIGAENLDALIAAELAAVATERERDAGQ</sequence>
<dbReference type="PATRIC" id="fig|1299334.3.peg.3374"/>
<feature type="region of interest" description="Disordered" evidence="1">
    <location>
        <begin position="1"/>
        <end position="21"/>
    </location>
</feature>
<organism evidence="2">
    <name type="scientific">Mycobacterium xenopi 4042</name>
    <dbReference type="NCBI Taxonomy" id="1299334"/>
    <lineage>
        <taxon>Bacteria</taxon>
        <taxon>Bacillati</taxon>
        <taxon>Actinomycetota</taxon>
        <taxon>Actinomycetes</taxon>
        <taxon>Mycobacteriales</taxon>
        <taxon>Mycobacteriaceae</taxon>
        <taxon>Mycobacterium</taxon>
    </lineage>
</organism>